<dbReference type="EMBL" id="MF768985">
    <property type="protein sequence ID" value="ATU83892.1"/>
    <property type="molecule type" value="Genomic_DNA"/>
</dbReference>
<sequence>MLQMYSLLLHTFHIVFLQSLEKKSVAVTRLLQVSHPGDLSVFVPLYTPWFIYDIHIRRNDLQEKDLYLSVICMLDH</sequence>
<protein>
    <submittedName>
        <fullName evidence="1">ORF283</fullName>
    </submittedName>
</protein>
<name>A0A2D3I694_9VIRU</name>
<reference evidence="1" key="1">
    <citation type="journal article" date="2018" name="Aquaculture">
        <title>Complete genome sequence of a white spot syndrome virus associated with a disease incursion in Australia.</title>
        <authorList>
            <person name="Oakey J."/>
            <person name="Smith C.S."/>
        </authorList>
    </citation>
    <scope>NUCLEOTIDE SEQUENCE [LARGE SCALE GENOMIC DNA]</scope>
    <source>
        <strain evidence="1">WSSV-AU</strain>
    </source>
</reference>
<organism evidence="1">
    <name type="scientific">White spot syndrome virus</name>
    <dbReference type="NCBI Taxonomy" id="342409"/>
    <lineage>
        <taxon>Viruses</taxon>
        <taxon>Viruses incertae sedis</taxon>
        <taxon>Naldaviricetes</taxon>
        <taxon>Nimaviridae</taxon>
        <taxon>Whispovirus</taxon>
    </lineage>
</organism>
<evidence type="ECO:0000313" key="1">
    <source>
        <dbReference type="EMBL" id="ATU83892.1"/>
    </source>
</evidence>
<accession>A0A2D3I694</accession>
<proteinExistence type="predicted"/>
<dbReference type="Proteomes" id="UP000267516">
    <property type="component" value="Segment"/>
</dbReference>